<gene>
    <name evidence="1" type="ORF">Tco_0840272</name>
</gene>
<dbReference type="Proteomes" id="UP001151760">
    <property type="component" value="Unassembled WGS sequence"/>
</dbReference>
<accession>A0ABQ5AT29</accession>
<reference evidence="1" key="2">
    <citation type="submission" date="2022-01" db="EMBL/GenBank/DDBJ databases">
        <authorList>
            <person name="Yamashiro T."/>
            <person name="Shiraishi A."/>
            <person name="Satake H."/>
            <person name="Nakayama K."/>
        </authorList>
    </citation>
    <scope>NUCLEOTIDE SEQUENCE</scope>
</reference>
<organism evidence="1 2">
    <name type="scientific">Tanacetum coccineum</name>
    <dbReference type="NCBI Taxonomy" id="301880"/>
    <lineage>
        <taxon>Eukaryota</taxon>
        <taxon>Viridiplantae</taxon>
        <taxon>Streptophyta</taxon>
        <taxon>Embryophyta</taxon>
        <taxon>Tracheophyta</taxon>
        <taxon>Spermatophyta</taxon>
        <taxon>Magnoliopsida</taxon>
        <taxon>eudicotyledons</taxon>
        <taxon>Gunneridae</taxon>
        <taxon>Pentapetalae</taxon>
        <taxon>asterids</taxon>
        <taxon>campanulids</taxon>
        <taxon>Asterales</taxon>
        <taxon>Asteraceae</taxon>
        <taxon>Asteroideae</taxon>
        <taxon>Anthemideae</taxon>
        <taxon>Anthemidinae</taxon>
        <taxon>Tanacetum</taxon>
    </lineage>
</organism>
<keyword evidence="2" id="KW-1185">Reference proteome</keyword>
<sequence>MGLILFINIVNIAPTSPNKNGSEQVGDESVMKEITTSYANKLSPTSLTKANLWKLDAIVPNDVNYDVWLPLALVLEGVDSVLRDDSWMIHGVFIFLYKWSPSVSLLKKDLSCVPLWVKFHDVPLVVYTSDGLSLIATKIAFGRHLEEIHTLRTQFRKKGDKIATLLEDTQELEYSA</sequence>
<protein>
    <submittedName>
        <fullName evidence="1">Primary amine oxidase-like protein</fullName>
    </submittedName>
</protein>
<evidence type="ECO:0000313" key="2">
    <source>
        <dbReference type="Proteomes" id="UP001151760"/>
    </source>
</evidence>
<comment type="caution">
    <text evidence="1">The sequence shown here is derived from an EMBL/GenBank/DDBJ whole genome shotgun (WGS) entry which is preliminary data.</text>
</comment>
<name>A0ABQ5AT29_9ASTR</name>
<evidence type="ECO:0000313" key="1">
    <source>
        <dbReference type="EMBL" id="GJT05810.1"/>
    </source>
</evidence>
<dbReference type="EMBL" id="BQNB010012616">
    <property type="protein sequence ID" value="GJT05810.1"/>
    <property type="molecule type" value="Genomic_DNA"/>
</dbReference>
<proteinExistence type="predicted"/>
<reference evidence="1" key="1">
    <citation type="journal article" date="2022" name="Int. J. Mol. Sci.">
        <title>Draft Genome of Tanacetum Coccineum: Genomic Comparison of Closely Related Tanacetum-Family Plants.</title>
        <authorList>
            <person name="Yamashiro T."/>
            <person name="Shiraishi A."/>
            <person name="Nakayama K."/>
            <person name="Satake H."/>
        </authorList>
    </citation>
    <scope>NUCLEOTIDE SEQUENCE</scope>
</reference>